<dbReference type="Proteomes" id="UP001148629">
    <property type="component" value="Unassembled WGS sequence"/>
</dbReference>
<name>A0ACC1RPT6_9HYPO</name>
<accession>A0ACC1RPT6</accession>
<gene>
    <name evidence="1" type="ORF">NM208_g12607</name>
</gene>
<dbReference type="EMBL" id="JANRMS010002327">
    <property type="protein sequence ID" value="KAJ3523036.1"/>
    <property type="molecule type" value="Genomic_DNA"/>
</dbReference>
<evidence type="ECO:0000313" key="1">
    <source>
        <dbReference type="EMBL" id="KAJ3523036.1"/>
    </source>
</evidence>
<proteinExistence type="predicted"/>
<evidence type="ECO:0000313" key="2">
    <source>
        <dbReference type="Proteomes" id="UP001148629"/>
    </source>
</evidence>
<protein>
    <submittedName>
        <fullName evidence="1">Uncharacterized protein</fullName>
    </submittedName>
</protein>
<keyword evidence="2" id="KW-1185">Reference proteome</keyword>
<organism evidence="1 2">
    <name type="scientific">Fusarium decemcellulare</name>
    <dbReference type="NCBI Taxonomy" id="57161"/>
    <lineage>
        <taxon>Eukaryota</taxon>
        <taxon>Fungi</taxon>
        <taxon>Dikarya</taxon>
        <taxon>Ascomycota</taxon>
        <taxon>Pezizomycotina</taxon>
        <taxon>Sordariomycetes</taxon>
        <taxon>Hypocreomycetidae</taxon>
        <taxon>Hypocreales</taxon>
        <taxon>Nectriaceae</taxon>
        <taxon>Fusarium</taxon>
        <taxon>Fusarium decemcellulare species complex</taxon>
    </lineage>
</organism>
<sequence length="634" mass="71337">MGLKGRPPKDRAALACLPCRARKVRCNVVVQHPCTNCRSYGIECKIKAKRRLKHESRRVRPSRKTPSSPEAFSRLQNEVITAEEAEQTRHNPGISVNHFTNEDGSTREGEGQEHNVLDNLYWSDSIIDCEWLDEELLFLTEGLTGTMVSGPDVTVDAPSELSPPSDSFIQLPHFLQPLPASMSSEDITYLRLKGALTIPGHELCNSSLQAFSHYIFPFMPILDIHTFQECFSTDALFASPSRSISLLVFQAIIFATIPFIETGLLLKAGYASPREARMIHYKRTRVLYDFDYESDAISNIQALLLMTYWHETIDDEKDASHWMGLAKSLAEGLYLHQDSGPAVTSKQKLQRRIWWSCFMRDQLISLALRRSPHINSDNFTTRMLEEDDFDVYSSGIEPSVRQELAALCISKARLCIFLNRVLRTCYELLPRRSVPTQQTTGSSMMLLPKPSVEFDTIFLIDQELLEWELSLPLCCKYMEEEPLTPSGGKSAIMAHKKLLHMVFQTTVLTLHRPNCDMLSPSLAEASLDQELSWYKVSYAAKAIGKLVTELQSLQVKQFLPSVVVTAIVPAMVVMLKDMQDNTLADPADTEQYFDGCLELLGELSQVYAVADEAMAIVRLAMRAVKREGGPLAAS</sequence>
<comment type="caution">
    <text evidence="1">The sequence shown here is derived from an EMBL/GenBank/DDBJ whole genome shotgun (WGS) entry which is preliminary data.</text>
</comment>
<reference evidence="1" key="1">
    <citation type="submission" date="2022-08" db="EMBL/GenBank/DDBJ databases">
        <title>Genome Sequence of Fusarium decemcellulare.</title>
        <authorList>
            <person name="Buettner E."/>
        </authorList>
    </citation>
    <scope>NUCLEOTIDE SEQUENCE</scope>
    <source>
        <strain evidence="1">Babe19</strain>
    </source>
</reference>